<keyword evidence="8" id="KW-1185">Reference proteome</keyword>
<gene>
    <name evidence="7" type="ORF">KDY119_02992</name>
</gene>
<evidence type="ECO:0000256" key="3">
    <source>
        <dbReference type="ARBA" id="ARBA00023136"/>
    </source>
</evidence>
<dbReference type="KEGG" id="lxl:KDY119_02992"/>
<dbReference type="CDD" id="cd13583">
    <property type="entry name" value="PBP2_AlgQ_like_4"/>
    <property type="match status" value="1"/>
</dbReference>
<dbReference type="Proteomes" id="UP000326702">
    <property type="component" value="Chromosome"/>
</dbReference>
<evidence type="ECO:0000256" key="6">
    <source>
        <dbReference type="SAM" id="SignalP"/>
    </source>
</evidence>
<dbReference type="PANTHER" id="PTHR43649:SF33">
    <property type="entry name" value="POLYGALACTURONAN_RHAMNOGALACTURONAN-BINDING PROTEIN YTCQ"/>
    <property type="match status" value="1"/>
</dbReference>
<dbReference type="InterPro" id="IPR006059">
    <property type="entry name" value="SBP"/>
</dbReference>
<dbReference type="EMBL" id="CP045529">
    <property type="protein sequence ID" value="QFU99461.1"/>
    <property type="molecule type" value="Genomic_DNA"/>
</dbReference>
<dbReference type="AlphaFoldDB" id="A0A5P9QDC3"/>
<name>A0A5P9QDC3_9MICO</name>
<dbReference type="PROSITE" id="PS51257">
    <property type="entry name" value="PROKAR_LIPOPROTEIN"/>
    <property type="match status" value="1"/>
</dbReference>
<keyword evidence="2 6" id="KW-0732">Signal</keyword>
<dbReference type="SUPFAM" id="SSF53850">
    <property type="entry name" value="Periplasmic binding protein-like II"/>
    <property type="match status" value="1"/>
</dbReference>
<protein>
    <recommendedName>
        <fullName evidence="9">Lipoprotein LipO</fullName>
    </recommendedName>
</protein>
<dbReference type="InterPro" id="IPR050490">
    <property type="entry name" value="Bact_solute-bd_prot1"/>
</dbReference>
<proteinExistence type="predicted"/>
<feature type="chain" id="PRO_5038447460" description="Lipoprotein LipO" evidence="6">
    <location>
        <begin position="26"/>
        <end position="553"/>
    </location>
</feature>
<keyword evidence="3" id="KW-0472">Membrane</keyword>
<reference evidence="7 8" key="1">
    <citation type="submission" date="2019-10" db="EMBL/GenBank/DDBJ databases">
        <title>Genome sequence of Luteimicrobium xylanilyticum HY-24.</title>
        <authorList>
            <person name="Kim D.Y."/>
            <person name="Park H.-Y."/>
        </authorList>
    </citation>
    <scope>NUCLEOTIDE SEQUENCE [LARGE SCALE GENOMIC DNA]</scope>
    <source>
        <strain evidence="7 8">HY-24</strain>
    </source>
</reference>
<evidence type="ECO:0000313" key="8">
    <source>
        <dbReference type="Proteomes" id="UP000326702"/>
    </source>
</evidence>
<keyword evidence="5" id="KW-0449">Lipoprotein</keyword>
<evidence type="ECO:0000256" key="4">
    <source>
        <dbReference type="ARBA" id="ARBA00023139"/>
    </source>
</evidence>
<dbReference type="OrthoDB" id="9787283at2"/>
<evidence type="ECO:0000313" key="7">
    <source>
        <dbReference type="EMBL" id="QFU99461.1"/>
    </source>
</evidence>
<evidence type="ECO:0000256" key="5">
    <source>
        <dbReference type="ARBA" id="ARBA00023288"/>
    </source>
</evidence>
<dbReference type="Gene3D" id="3.40.190.10">
    <property type="entry name" value="Periplasmic binding protein-like II"/>
    <property type="match status" value="2"/>
</dbReference>
<dbReference type="PANTHER" id="PTHR43649">
    <property type="entry name" value="ARABINOSE-BINDING PROTEIN-RELATED"/>
    <property type="match status" value="1"/>
</dbReference>
<feature type="signal peptide" evidence="6">
    <location>
        <begin position="1"/>
        <end position="25"/>
    </location>
</feature>
<dbReference type="RefSeq" id="WP_036948582.1">
    <property type="nucleotide sequence ID" value="NZ_BAABIH010000008.1"/>
</dbReference>
<keyword evidence="1" id="KW-1003">Cell membrane</keyword>
<accession>A0A5P9QDC3</accession>
<keyword evidence="4" id="KW-0564">Palmitate</keyword>
<evidence type="ECO:0000256" key="2">
    <source>
        <dbReference type="ARBA" id="ARBA00022729"/>
    </source>
</evidence>
<organism evidence="7 8">
    <name type="scientific">Luteimicrobium xylanilyticum</name>
    <dbReference type="NCBI Taxonomy" id="1133546"/>
    <lineage>
        <taxon>Bacteria</taxon>
        <taxon>Bacillati</taxon>
        <taxon>Actinomycetota</taxon>
        <taxon>Actinomycetes</taxon>
        <taxon>Micrococcales</taxon>
        <taxon>Luteimicrobium</taxon>
    </lineage>
</organism>
<evidence type="ECO:0008006" key="9">
    <source>
        <dbReference type="Google" id="ProtNLM"/>
    </source>
</evidence>
<dbReference type="Pfam" id="PF01547">
    <property type="entry name" value="SBP_bac_1"/>
    <property type="match status" value="1"/>
</dbReference>
<sequence>MRNIRRRTAAVATLATLALALTACSSGGDDDKGSSDGGSATIDAAHSKGAMADFKAGETFKATEPVDFTMLYRDHPNYPVKNDWSIFQQLKANQNVSFKRTDVPLADWDKKKALLIGAGDTPEIVSVTYPGQETQFVSGGQILPVSDYIKYMPNFEQKIKDWGLQAELDTHRQADGKYYILPGVREVPDVQYSVVVNDAMWKKAGITSDPATWDEFAQDLVKVKQANGLKYAFSDRWTDTTTLGAFLQTLSPSFNTSAGWGYSNTWFNQDTKKFELTGITDNYKQLVTYAAGLVSSGAMDPEITQSDDQATQKFISGQSAAISGNTQEITSYRSKAKDAGDSFSMHMITLPDGPAGNYIAGGRLSSGLMISSAAAKDPHFKALLQYIDWQYYSDQGIEFAQWGVEGQTYTKSSDGKRTLAKDVDWNGLNPGAKKQLNADFGYSNGVFLLANGSTKDLLQSVMSDETKKWTNEVLAKKKVLPVQPAAQLNEDELEQTSLVDSQIKDAVMAATAKFITGQTPLSDWDKYVAQIKGLGADQLIDTYNTAYQRTQDK</sequence>
<evidence type="ECO:0000256" key="1">
    <source>
        <dbReference type="ARBA" id="ARBA00022475"/>
    </source>
</evidence>